<evidence type="ECO:0000313" key="1">
    <source>
        <dbReference type="EMBL" id="ARB02510.1"/>
    </source>
</evidence>
<gene>
    <name evidence="1" type="ORF">MN034</name>
</gene>
<protein>
    <submittedName>
        <fullName evidence="1">Uncharacterized protein</fullName>
    </submittedName>
</protein>
<reference evidence="1" key="1">
    <citation type="submission" date="2016-11" db="EMBL/GenBank/DDBJ databases">
        <title>Evolution of class 1 integrons: mobilization and dispersal via food-borne bacteria.</title>
        <authorList>
            <person name="Ghaly T.M."/>
            <person name="Chow L."/>
            <person name="Asher A.J."/>
            <person name="Waldron L.S."/>
            <person name="Gillings M.R."/>
        </authorList>
    </citation>
    <scope>NUCLEOTIDE SEQUENCE</scope>
    <source>
        <strain evidence="1">MN201516</strain>
        <plasmid evidence="1">pOP-I</plasmid>
    </source>
</reference>
<dbReference type="EMBL" id="KY126370">
    <property type="protein sequence ID" value="ARB02510.1"/>
    <property type="molecule type" value="Genomic_DNA"/>
</dbReference>
<organism evidence="1">
    <name type="scientific">Enterobacter cloacae subsp. cloacae</name>
    <dbReference type="NCBI Taxonomy" id="336306"/>
    <lineage>
        <taxon>Bacteria</taxon>
        <taxon>Pseudomonadati</taxon>
        <taxon>Pseudomonadota</taxon>
        <taxon>Gammaproteobacteria</taxon>
        <taxon>Enterobacterales</taxon>
        <taxon>Enterobacteriaceae</taxon>
        <taxon>Enterobacter</taxon>
        <taxon>Enterobacter cloacae complex</taxon>
    </lineage>
</organism>
<dbReference type="RefSeq" id="WP_172689612.1">
    <property type="nucleotide sequence ID" value="NZ_KY126370.1"/>
</dbReference>
<proteinExistence type="predicted"/>
<dbReference type="AlphaFoldDB" id="A0A217EVZ0"/>
<name>A0A217EVZ0_ENTCL</name>
<accession>A0A217EVZ0</accession>
<sequence length="206" mass="23502">MRQERALRIKAFRRALELGAGERADGCRHFPRWKEELKNFPHGSCDLASNTLAQYLTDTEGCHPCIIFMEGNAGFHEAENSTVHAHVIVLLDGEYIDLTLDQFDEYPGYITYEPVESEGQIGTLLRNIMKHEDPVKTRQVDLDDGEELYAWLRDTANEVLAADPEWQAWERSIEEAREAAVKAFPFLSDMQKTECEQGPDSQEAAR</sequence>
<geneLocation type="plasmid" evidence="1">
    <name>pOP-I</name>
</geneLocation>
<keyword evidence="1" id="KW-0614">Plasmid</keyword>